<keyword evidence="1" id="KW-0346">Stress response</keyword>
<dbReference type="EMBL" id="BK015714">
    <property type="protein sequence ID" value="DAE21672.1"/>
    <property type="molecule type" value="Genomic_DNA"/>
</dbReference>
<protein>
    <submittedName>
        <fullName evidence="1">Heat shock protein 75 kDa, Hsp90, Chaperone</fullName>
    </submittedName>
</protein>
<reference evidence="1" key="1">
    <citation type="journal article" date="2021" name="Proc. Natl. Acad. Sci. U.S.A.">
        <title>A Catalog of Tens of Thousands of Viruses from Human Metagenomes Reveals Hidden Associations with Chronic Diseases.</title>
        <authorList>
            <person name="Tisza M.J."/>
            <person name="Buck C.B."/>
        </authorList>
    </citation>
    <scope>NUCLEOTIDE SEQUENCE</scope>
    <source>
        <strain evidence="1">Ct4be24</strain>
    </source>
</reference>
<dbReference type="InterPro" id="IPR036890">
    <property type="entry name" value="HATPase_C_sf"/>
</dbReference>
<dbReference type="SUPFAM" id="SSF55874">
    <property type="entry name" value="ATPase domain of HSP90 chaperone/DNA topoisomerase II/histidine kinase"/>
    <property type="match status" value="1"/>
</dbReference>
<sequence>MAVELKVNVINQLKLLRQSTFKDIYCFLDEDVQNAQRAKATEVKVTIDRYENKVIIENNGNILTNPQALFSIAESGWDENVRSSENPFGMGFFSNITVSNLINVHSGNTYITFDVEKMIATSNTEIEVEELDDYYDGFKLVLNNFDFETANSWDIEERVKILGKYVHELDIYYNEELVEKKDLTEGDDSEYQFSIENNDCSGWIALAGNYSWGDNVNIFYKGRLVSKLENLPYLKGDLHVSDKTLNLTSPDRKDIIKDEKLNAFRDLVKLYVEEYCNSLLTKGIEDINNYSSCIGYYVNKKNVKNLIKFMTFKSNNEEDIKYLKGVAIARRKDKNIDSFKGYELFLRKEAASQNEQIVQEVTIVPELQNRPSEARGRIYHEGSYSSRDGYVEIPEIKEQDLIEQKGSVILKEKEPVFFIAFNEVEQYEYKLNIAKHYDLKIIVSRNDVETSILKTMKESDNVLHISELKEDVVVKGYLSNTELSNQESRAMMLFDMISRILGFDHNVFSIGDLMVTKSIAIEVLNVDEELVESDIVALKDSLNKKVYIDRSILNKNHLREDINENLDVKDYQFIMANFKQLMKEVSLIADMNEDECEEKVLNILGNCA</sequence>
<proteinExistence type="predicted"/>
<accession>A0A8S5QRH2</accession>
<evidence type="ECO:0000313" key="1">
    <source>
        <dbReference type="EMBL" id="DAE21672.1"/>
    </source>
</evidence>
<dbReference type="Gene3D" id="3.30.565.10">
    <property type="entry name" value="Histidine kinase-like ATPase, C-terminal domain"/>
    <property type="match status" value="1"/>
</dbReference>
<organism evidence="1">
    <name type="scientific">Siphoviridae sp. ct4be24</name>
    <dbReference type="NCBI Taxonomy" id="2826289"/>
    <lineage>
        <taxon>Viruses</taxon>
        <taxon>Duplodnaviria</taxon>
        <taxon>Heunggongvirae</taxon>
        <taxon>Uroviricota</taxon>
        <taxon>Caudoviricetes</taxon>
    </lineage>
</organism>
<name>A0A8S5QRH2_9CAUD</name>